<evidence type="ECO:0000256" key="7">
    <source>
        <dbReference type="ARBA" id="ARBA00023136"/>
    </source>
</evidence>
<feature type="transmembrane region" description="Helical" evidence="9">
    <location>
        <begin position="12"/>
        <end position="39"/>
    </location>
</feature>
<dbReference type="Proteomes" id="UP000606889">
    <property type="component" value="Unassembled WGS sequence"/>
</dbReference>
<keyword evidence="8 9" id="KW-0975">Bacterial flagellum</keyword>
<keyword evidence="10" id="KW-0282">Flagellum</keyword>
<dbReference type="NCBIfam" id="TIGR01402">
    <property type="entry name" value="fliQ"/>
    <property type="match status" value="1"/>
</dbReference>
<proteinExistence type="inferred from homology"/>
<evidence type="ECO:0000256" key="9">
    <source>
        <dbReference type="RuleBase" id="RU364090"/>
    </source>
</evidence>
<dbReference type="PRINTS" id="PR00952">
    <property type="entry name" value="TYPE3IMQPROT"/>
</dbReference>
<dbReference type="InterPro" id="IPR006305">
    <property type="entry name" value="FliQ"/>
</dbReference>
<accession>A0ABR7EAE3</accession>
<name>A0ABR7EAE3_9FIRM</name>
<keyword evidence="6 9" id="KW-1133">Transmembrane helix</keyword>
<sequence length="88" mass="9568">MDQATIITVMQDAISTILTVALPPILIGLIIGIIISIFQAATQINEQTLTFVPKIIGILVALLIFGGMMLNNLTEFASRIYEYAVMIT</sequence>
<evidence type="ECO:0000256" key="4">
    <source>
        <dbReference type="ARBA" id="ARBA00022475"/>
    </source>
</evidence>
<evidence type="ECO:0000256" key="8">
    <source>
        <dbReference type="ARBA" id="ARBA00023143"/>
    </source>
</evidence>
<keyword evidence="7 9" id="KW-0472">Membrane</keyword>
<keyword evidence="11" id="KW-1185">Reference proteome</keyword>
<keyword evidence="10" id="KW-0969">Cilium</keyword>
<evidence type="ECO:0000256" key="5">
    <source>
        <dbReference type="ARBA" id="ARBA00022692"/>
    </source>
</evidence>
<comment type="function">
    <text evidence="9">Role in flagellar biosynthesis.</text>
</comment>
<dbReference type="EMBL" id="JACOON010000001">
    <property type="protein sequence ID" value="MBC5646747.1"/>
    <property type="molecule type" value="Genomic_DNA"/>
</dbReference>
<keyword evidence="4 9" id="KW-1003">Cell membrane</keyword>
<keyword evidence="10" id="KW-0966">Cell projection</keyword>
<evidence type="ECO:0000313" key="10">
    <source>
        <dbReference type="EMBL" id="MBC5646747.1"/>
    </source>
</evidence>
<feature type="transmembrane region" description="Helical" evidence="9">
    <location>
        <begin position="51"/>
        <end position="70"/>
    </location>
</feature>
<dbReference type="PANTHER" id="PTHR34040">
    <property type="entry name" value="FLAGELLAR BIOSYNTHETIC PROTEIN FLIQ"/>
    <property type="match status" value="1"/>
</dbReference>
<evidence type="ECO:0000256" key="2">
    <source>
        <dbReference type="ARBA" id="ARBA00006156"/>
    </source>
</evidence>
<evidence type="ECO:0000256" key="1">
    <source>
        <dbReference type="ARBA" id="ARBA00004651"/>
    </source>
</evidence>
<keyword evidence="5 9" id="KW-0812">Transmembrane</keyword>
<reference evidence="10 11" key="1">
    <citation type="submission" date="2020-08" db="EMBL/GenBank/DDBJ databases">
        <title>Genome public.</title>
        <authorList>
            <person name="Liu C."/>
            <person name="Sun Q."/>
        </authorList>
    </citation>
    <scope>NUCLEOTIDE SEQUENCE [LARGE SCALE GENOMIC DNA]</scope>
    <source>
        <strain evidence="10 11">NSJ-35</strain>
    </source>
</reference>
<evidence type="ECO:0000313" key="11">
    <source>
        <dbReference type="Proteomes" id="UP000606889"/>
    </source>
</evidence>
<dbReference type="PIRSF" id="PIRSF004669">
    <property type="entry name" value="FliQ"/>
    <property type="match status" value="1"/>
</dbReference>
<evidence type="ECO:0000256" key="6">
    <source>
        <dbReference type="ARBA" id="ARBA00022989"/>
    </source>
</evidence>
<dbReference type="PANTHER" id="PTHR34040:SF2">
    <property type="entry name" value="FLAGELLAR BIOSYNTHETIC PROTEIN FLIQ"/>
    <property type="match status" value="1"/>
</dbReference>
<dbReference type="Pfam" id="PF01313">
    <property type="entry name" value="Bac_export_3"/>
    <property type="match status" value="1"/>
</dbReference>
<organism evidence="10 11">
    <name type="scientific">Christensenella tenuis</name>
    <dbReference type="NCBI Taxonomy" id="2763033"/>
    <lineage>
        <taxon>Bacteria</taxon>
        <taxon>Bacillati</taxon>
        <taxon>Bacillota</taxon>
        <taxon>Clostridia</taxon>
        <taxon>Christensenellales</taxon>
        <taxon>Christensenellaceae</taxon>
        <taxon>Christensenella</taxon>
    </lineage>
</organism>
<protein>
    <recommendedName>
        <fullName evidence="3 9">Flagellar biosynthetic protein FliQ</fullName>
    </recommendedName>
</protein>
<evidence type="ECO:0000256" key="3">
    <source>
        <dbReference type="ARBA" id="ARBA00021718"/>
    </source>
</evidence>
<comment type="caution">
    <text evidence="10">The sequence shown here is derived from an EMBL/GenBank/DDBJ whole genome shotgun (WGS) entry which is preliminary data.</text>
</comment>
<dbReference type="InterPro" id="IPR002191">
    <property type="entry name" value="Bac_export_3"/>
</dbReference>
<gene>
    <name evidence="9 10" type="primary">fliQ</name>
    <name evidence="10" type="ORF">H8S18_00100</name>
</gene>
<comment type="similarity">
    <text evidence="2 9">Belongs to the FliQ/MopD/SpaQ family.</text>
</comment>
<comment type="subcellular location">
    <subcellularLocation>
        <location evidence="1 9">Cell membrane</location>
        <topology evidence="1">Multi-pass membrane protein</topology>
    </subcellularLocation>
    <subcellularLocation>
        <location evidence="9">Bacterial flagellum basal body</location>
    </subcellularLocation>
</comment>